<evidence type="ECO:0000313" key="1">
    <source>
        <dbReference type="EMBL" id="TGY77652.1"/>
    </source>
</evidence>
<proteinExistence type="predicted"/>
<keyword evidence="1" id="KW-0547">Nucleotide-binding</keyword>
<accession>A0AC61RCD5</accession>
<organism evidence="1 2">
    <name type="scientific">Lepagella muris</name>
    <dbReference type="NCBI Taxonomy" id="3032870"/>
    <lineage>
        <taxon>Bacteria</taxon>
        <taxon>Pseudomonadati</taxon>
        <taxon>Bacteroidota</taxon>
        <taxon>Bacteroidia</taxon>
        <taxon>Bacteroidales</taxon>
        <taxon>Muribaculaceae</taxon>
        <taxon>Lepagella</taxon>
    </lineage>
</organism>
<name>A0AC61RCD5_9BACT</name>
<keyword evidence="1" id="KW-0067">ATP-binding</keyword>
<gene>
    <name evidence="1" type="ORF">E5331_13830</name>
</gene>
<sequence length="665" mass="76505">MRLYLNEFLELSISMEIIDYLKDSIFRIGEVYAVNGREIIIKVDSNKNLPHVIYKGRLIKNVSVGSFLKIKKGFYNLVAKVESETLKENRIETEYHSKQDSLIRLLIVKIIGYFEKGSYHKGVKEVPLIGNIAYLMDNDEFERIHRFADPEEETIYLGNLMLDENVPIRISIDRLFASHIGIFGNTGSGKSHTLAKIYNELFDKMKNFNNFKRNARFVVFDFNGEYSSTDALCSSKTIYNLGSDSNESNKIPFLIGDLLRLDTLSILSDATEKTQQPFIKRALKLYNSIKNHESPEEIQSHFKNTISKYIKDTLLLKDAQKERNILDLLDQILLSGLNRELQDSSVMDDIEIYNNGSIKLIRSKDGFVTSDNYEEFFCRLKMKSMLDSFRLPENPIQEFLIFLNLRLIIDLVQNKAQNDHIHPVVRRLDSLMNDVPNIFNIGEDNDMFKKSNIVVVNLNVLKTDLKKLIPLIVSMALYRGHKLKAKKNNVYLNIIVDEAHNILSTESKRETESWKDYRLETFEEIIKEGRKFGVFLTLASQRPSDISATIVSQLHNYLIHRLVNNKDIEMIEKAVSYIDKLSLESLPILPVGACILSGLIADLPIVLQVEELPMKQQPKSQTIKLTSSWIGDSKEQDESRANCGIVPGFEFEIDDADKDERYEDL</sequence>
<keyword evidence="2" id="KW-1185">Reference proteome</keyword>
<reference evidence="1" key="1">
    <citation type="submission" date="2019-04" db="EMBL/GenBank/DDBJ databases">
        <title>Microbes associate with the intestines of laboratory mice.</title>
        <authorList>
            <person name="Navarre W."/>
            <person name="Wong E."/>
            <person name="Huang K."/>
            <person name="Tropini C."/>
            <person name="Ng K."/>
            <person name="Yu B."/>
        </authorList>
    </citation>
    <scope>NUCLEOTIDE SEQUENCE</scope>
    <source>
        <strain evidence="1">NM04_E33</strain>
    </source>
</reference>
<dbReference type="Proteomes" id="UP000306319">
    <property type="component" value="Unassembled WGS sequence"/>
</dbReference>
<evidence type="ECO:0000313" key="2">
    <source>
        <dbReference type="Proteomes" id="UP000306319"/>
    </source>
</evidence>
<comment type="caution">
    <text evidence="1">The sequence shown here is derived from an EMBL/GenBank/DDBJ whole genome shotgun (WGS) entry which is preliminary data.</text>
</comment>
<dbReference type="EMBL" id="SRYB01000022">
    <property type="protein sequence ID" value="TGY77652.1"/>
    <property type="molecule type" value="Genomic_DNA"/>
</dbReference>
<protein>
    <submittedName>
        <fullName evidence="1">ATP-binding protein</fullName>
    </submittedName>
</protein>